<protein>
    <recommendedName>
        <fullName evidence="4">Ankyrin repeat domain-containing protein</fullName>
    </recommendedName>
</protein>
<sequence length="121" mass="12927">MSGAAPRRAPKTRPDDSEAADRLDHALLKAAYAADRDAVIAALEDGADVNAQDRATGLAALHIAVGTNNLSLARMLIEDWRAAIQPDGNGRWPTVIAARCRVDEDLSDYIAEAEEMAQSSE</sequence>
<evidence type="ECO:0000313" key="3">
    <source>
        <dbReference type="Proteomes" id="UP000646579"/>
    </source>
</evidence>
<dbReference type="Pfam" id="PF12796">
    <property type="entry name" value="Ank_2"/>
    <property type="match status" value="1"/>
</dbReference>
<dbReference type="InterPro" id="IPR036770">
    <property type="entry name" value="Ankyrin_rpt-contain_sf"/>
</dbReference>
<dbReference type="SUPFAM" id="SSF48403">
    <property type="entry name" value="Ankyrin repeat"/>
    <property type="match status" value="1"/>
</dbReference>
<reference evidence="2" key="1">
    <citation type="journal article" date="2014" name="Int. J. Syst. Evol. Microbiol.">
        <title>Complete genome sequence of Corynebacterium casei LMG S-19264T (=DSM 44701T), isolated from a smear-ripened cheese.</title>
        <authorList>
            <consortium name="US DOE Joint Genome Institute (JGI-PGF)"/>
            <person name="Walter F."/>
            <person name="Albersmeier A."/>
            <person name="Kalinowski J."/>
            <person name="Ruckert C."/>
        </authorList>
    </citation>
    <scope>NUCLEOTIDE SEQUENCE</scope>
    <source>
        <strain evidence="2">KCTC 32437</strain>
    </source>
</reference>
<name>A0A918S1W0_9HYPH</name>
<proteinExistence type="predicted"/>
<feature type="region of interest" description="Disordered" evidence="1">
    <location>
        <begin position="1"/>
        <end position="20"/>
    </location>
</feature>
<organism evidence="2 3">
    <name type="scientific">Devosia pacifica</name>
    <dbReference type="NCBI Taxonomy" id="1335967"/>
    <lineage>
        <taxon>Bacteria</taxon>
        <taxon>Pseudomonadati</taxon>
        <taxon>Pseudomonadota</taxon>
        <taxon>Alphaproteobacteria</taxon>
        <taxon>Hyphomicrobiales</taxon>
        <taxon>Devosiaceae</taxon>
        <taxon>Devosia</taxon>
    </lineage>
</organism>
<dbReference type="AlphaFoldDB" id="A0A918S1W0"/>
<evidence type="ECO:0000313" key="2">
    <source>
        <dbReference type="EMBL" id="GHA20350.1"/>
    </source>
</evidence>
<dbReference type="RefSeq" id="WP_189424774.1">
    <property type="nucleotide sequence ID" value="NZ_BMZE01000002.1"/>
</dbReference>
<dbReference type="InterPro" id="IPR002110">
    <property type="entry name" value="Ankyrin_rpt"/>
</dbReference>
<evidence type="ECO:0008006" key="4">
    <source>
        <dbReference type="Google" id="ProtNLM"/>
    </source>
</evidence>
<evidence type="ECO:0000256" key="1">
    <source>
        <dbReference type="SAM" id="MobiDB-lite"/>
    </source>
</evidence>
<keyword evidence="3" id="KW-1185">Reference proteome</keyword>
<accession>A0A918S1W0</accession>
<dbReference type="EMBL" id="BMZE01000002">
    <property type="protein sequence ID" value="GHA20350.1"/>
    <property type="molecule type" value="Genomic_DNA"/>
</dbReference>
<dbReference type="Gene3D" id="1.25.40.20">
    <property type="entry name" value="Ankyrin repeat-containing domain"/>
    <property type="match status" value="1"/>
</dbReference>
<dbReference type="Proteomes" id="UP000646579">
    <property type="component" value="Unassembled WGS sequence"/>
</dbReference>
<reference evidence="2" key="2">
    <citation type="submission" date="2020-09" db="EMBL/GenBank/DDBJ databases">
        <authorList>
            <person name="Sun Q."/>
            <person name="Kim S."/>
        </authorList>
    </citation>
    <scope>NUCLEOTIDE SEQUENCE</scope>
    <source>
        <strain evidence="2">KCTC 32437</strain>
    </source>
</reference>
<comment type="caution">
    <text evidence="2">The sequence shown here is derived from an EMBL/GenBank/DDBJ whole genome shotgun (WGS) entry which is preliminary data.</text>
</comment>
<gene>
    <name evidence="2" type="ORF">GCM10007989_14240</name>
</gene>